<dbReference type="AlphaFoldDB" id="A0A1I1AHR1"/>
<proteinExistence type="predicted"/>
<dbReference type="InterPro" id="IPR024227">
    <property type="entry name" value="DUF3795"/>
</dbReference>
<dbReference type="PROSITE" id="PS50114">
    <property type="entry name" value="GATA_ZN_FINGER_2"/>
    <property type="match status" value="1"/>
</dbReference>
<dbReference type="InterPro" id="IPR000679">
    <property type="entry name" value="Znf_GATA"/>
</dbReference>
<dbReference type="Proteomes" id="UP000198619">
    <property type="component" value="Unassembled WGS sequence"/>
</dbReference>
<accession>A0A1I1AHR1</accession>
<dbReference type="Pfam" id="PF12675">
    <property type="entry name" value="DUF3795"/>
    <property type="match status" value="1"/>
</dbReference>
<dbReference type="RefSeq" id="WP_090042737.1">
    <property type="nucleotide sequence ID" value="NZ_FOKI01000037.1"/>
</dbReference>
<evidence type="ECO:0000313" key="3">
    <source>
        <dbReference type="Proteomes" id="UP000198619"/>
    </source>
</evidence>
<gene>
    <name evidence="2" type="ORF">SAMN04488528_103730</name>
</gene>
<reference evidence="2 3" key="1">
    <citation type="submission" date="2016-10" db="EMBL/GenBank/DDBJ databases">
        <authorList>
            <person name="de Groot N.N."/>
        </authorList>
    </citation>
    <scope>NUCLEOTIDE SEQUENCE [LARGE SCALE GENOMIC DNA]</scope>
    <source>
        <strain evidence="2 3">DSM 12271</strain>
    </source>
</reference>
<dbReference type="EMBL" id="FOKI01000037">
    <property type="protein sequence ID" value="SFB37555.1"/>
    <property type="molecule type" value="Genomic_DNA"/>
</dbReference>
<dbReference type="STRING" id="84698.SAMN04488528_103730"/>
<organism evidence="2 3">
    <name type="scientific">Clostridium frigidicarnis</name>
    <dbReference type="NCBI Taxonomy" id="84698"/>
    <lineage>
        <taxon>Bacteria</taxon>
        <taxon>Bacillati</taxon>
        <taxon>Bacillota</taxon>
        <taxon>Clostridia</taxon>
        <taxon>Eubacteriales</taxon>
        <taxon>Clostridiaceae</taxon>
        <taxon>Clostridium</taxon>
    </lineage>
</organism>
<keyword evidence="3" id="KW-1185">Reference proteome</keyword>
<sequence length="86" mass="9506">MFESRCGVCCNSCKRKEKVNCTGCTTMSTTFWGGSCEVKSCCEAKGLTHCGICTDFPCDMLSDMGKDQGYDSDTRLKQCKKWANES</sequence>
<dbReference type="GO" id="GO:0043565">
    <property type="term" value="F:sequence-specific DNA binding"/>
    <property type="evidence" value="ECO:0007669"/>
    <property type="project" value="InterPro"/>
</dbReference>
<feature type="domain" description="GATA-type" evidence="1">
    <location>
        <begin position="15"/>
        <end position="49"/>
    </location>
</feature>
<dbReference type="GO" id="GO:0006355">
    <property type="term" value="P:regulation of DNA-templated transcription"/>
    <property type="evidence" value="ECO:0007669"/>
    <property type="project" value="InterPro"/>
</dbReference>
<evidence type="ECO:0000313" key="2">
    <source>
        <dbReference type="EMBL" id="SFB37555.1"/>
    </source>
</evidence>
<dbReference type="OrthoDB" id="9803966at2"/>
<name>A0A1I1AHR1_9CLOT</name>
<protein>
    <recommendedName>
        <fullName evidence="1">GATA-type domain-containing protein</fullName>
    </recommendedName>
</protein>
<evidence type="ECO:0000259" key="1">
    <source>
        <dbReference type="PROSITE" id="PS50114"/>
    </source>
</evidence>